<gene>
    <name evidence="2" type="ORF">PL963_01302</name>
</gene>
<name>A0A193SKZ0_9PSED</name>
<evidence type="ECO:0000313" key="3">
    <source>
        <dbReference type="Proteomes" id="UP000239025"/>
    </source>
</evidence>
<evidence type="ECO:0000259" key="1">
    <source>
        <dbReference type="Pfam" id="PF20178"/>
    </source>
</evidence>
<organism evidence="2 3">
    <name type="scientific">Pseudomonas cerasi</name>
    <dbReference type="NCBI Taxonomy" id="1583341"/>
    <lineage>
        <taxon>Bacteria</taxon>
        <taxon>Pseudomonadati</taxon>
        <taxon>Pseudomonadota</taxon>
        <taxon>Gammaproteobacteria</taxon>
        <taxon>Pseudomonadales</taxon>
        <taxon>Pseudomonadaceae</taxon>
        <taxon>Pseudomonas</taxon>
    </lineage>
</organism>
<dbReference type="EMBL" id="LT963395">
    <property type="protein sequence ID" value="SOS16988.1"/>
    <property type="molecule type" value="Genomic_DNA"/>
</dbReference>
<accession>A0A193SKZ0</accession>
<reference evidence="3" key="1">
    <citation type="submission" date="2017-11" db="EMBL/GenBank/DDBJ databases">
        <authorList>
            <person name="Blom J."/>
        </authorList>
    </citation>
    <scope>NUCLEOTIDE SEQUENCE [LARGE SCALE GENOMIC DNA]</scope>
</reference>
<dbReference type="InterPro" id="IPR046673">
    <property type="entry name" value="ToxA_N"/>
</dbReference>
<sequence>MLDLSLSGKASALPHLQLIKDKAPEWLLQAEPPTHAALRKASRRPVQWLKVARKSSPDQVAELQRLYAEHRKHEHQVRPMLDRLSTLEDFARPLLTAAIKDRFGLEVDVTDTWLFHASRARVDQSFNTASRDPLTQANIALRAATQSLLKAALQNFEAWETAPGAMDASTGIKAQVFSSFEILGPQITGKSLPISPAGFAALCRELDLGGQYQAHIQAVFSTPSTPDETEDAAASRLRQTFMQLEASSIRLQLQIASLQQQISPDLQGALLELLDGKQQVRLDNRPVNCSVVCLGDIELSGLLVIGKDRDIATQAERIVVYIPDDPVAPLKEYDSVEVFINELRDRMFINDYLNFFMRFIPARHRSALFEKLSERLYPKVKKGGIFERQWLEREADRNARLHLRETVLQGPLLDNLHERKREALRDDALFHGVPTAVQDQKTFDERVQYFMDTAFNVLNIAGFVVPVLGEVMMAVTAIQLVHEVYEGVESWAKDEKQQAFAYLFDVVENVALISALGAASTGAAGIPAVQAPEFVKSLKPVDFPGGTTRLWKPDLTPFAHDIVLPKGLQPDATGLYTWQGKQWLPLEGRTYSVSPATSGDGYLIEHPTRADSYRPALRHNGAGAWLHELDQPLEMEGLNLFRRLGYSSETFSDSTARRIVKVSNTPESVMREALTDQRRPPALLEDTARRFRLDQEIERFIEQLEANDTNAAAPLQLELLSQDRGWPSNRALVLVDAEGRTLQTFAPAYQPVVSDTLNITVHADQPDALRQVLEKLSNNEIRTLLNEEFGAGQLGMSPRLITLRAQLAARARTTRGWLFESHYRALNTSEAQGAQTLQKAFPGLPPLVTEELASHASPAERLQLVTERRVPLTIPAYPRTEPDQ</sequence>
<evidence type="ECO:0000313" key="2">
    <source>
        <dbReference type="EMBL" id="SOS16988.1"/>
    </source>
</evidence>
<dbReference type="Pfam" id="PF20178">
    <property type="entry name" value="ToxA_N"/>
    <property type="match status" value="1"/>
</dbReference>
<protein>
    <recommendedName>
        <fullName evidence="1">Dermonecrotic toxin N-terminal domain-containing protein</fullName>
    </recommendedName>
</protein>
<dbReference type="Proteomes" id="UP000239025">
    <property type="component" value="Chromosome 1"/>
</dbReference>
<feature type="domain" description="Dermonecrotic toxin N-terminal" evidence="1">
    <location>
        <begin position="81"/>
        <end position="363"/>
    </location>
</feature>
<keyword evidence="3" id="KW-1185">Reference proteome</keyword>
<proteinExistence type="predicted"/>
<dbReference type="AlphaFoldDB" id="A0A193SKZ0"/>